<dbReference type="OrthoDB" id="1734063at2759"/>
<feature type="compositionally biased region" description="Polar residues" evidence="1">
    <location>
        <begin position="377"/>
        <end position="388"/>
    </location>
</feature>
<keyword evidence="3" id="KW-1185">Reference proteome</keyword>
<feature type="non-terminal residue" evidence="2">
    <location>
        <position position="1"/>
    </location>
</feature>
<feature type="region of interest" description="Disordered" evidence="1">
    <location>
        <begin position="669"/>
        <end position="720"/>
    </location>
</feature>
<feature type="region of interest" description="Disordered" evidence="1">
    <location>
        <begin position="427"/>
        <end position="474"/>
    </location>
</feature>
<feature type="compositionally biased region" description="Polar residues" evidence="1">
    <location>
        <begin position="47"/>
        <end position="57"/>
    </location>
</feature>
<feature type="compositionally biased region" description="Low complexity" evidence="1">
    <location>
        <begin position="1033"/>
        <end position="1046"/>
    </location>
</feature>
<accession>A0A6L2PHJ6</accession>
<sequence>VLLVVVLVSLVRAEQYPQQYEVHDDGDSSSADDSSSKRRDYSEYYASETSPSGQTSGEVAAEDAGFVQPIDFSALFGATNIGFGGDAAGSNQIFRPANSDLNTFALPLSNSASVFPAELEGSATTKNSEYGFTNPNVKFQSFFDASGSASEVGFRPQDFLKPRGDKVSEENSPIAVSGFYTPSFASFDTEYNSGPGPHYTHHAVPAAAEQRPNKSTYRSSAESEEDSSTFSPASSKDEKSSYKAAPTADYSFKPTYKSKKSEYVDGKSSYAPSADKYVYRPVYSSPSPDRTSPSETVKSSYLPSLDYYSSSKSSYHPSPSEHQQRSKPIYSSPAPLDIYGKSPYVPASTEQREEKPRYLSNIDSDITYGKSLPPSFQPLSSEPHQGKSSYPVPYPTDVYSDKYIAKPSPSAQSKFYSSTTLPFNIGKPSALPSLKPITSTAGSPSNKEESYEEEPAGHGPPEYTPSGTATDKKKCKKIDKRLTADDVAKGRFRRDAMTCYECEDPKTGGTFEQCAYSSDPKSKSYFIGHAQKYSTNSGTKPTSYRYRRYLSNDPFGENREEELVAAESKSRVARQDYGYEFAATGGSDNKDDYRFGPEYFTSSSGDYSEYKPSGTSIDEKNCEKTTKDSMTCMVCKDPKTGGSYEQCSYTAEPKANNYFVAHASSFNTGNKKPYTESHSRYEHPRESTISGEPHSRHIRQEPSLVTKKDKSKKVATKNNINEKYDTPYEFSASTLAGREAKEERRAGVGLDPFLYGEPEPYNPKASEKVAEGTDQHDSYFPGGKSYDEYFRHLFPELHEGGKESASSDSETYDYPSANTKNEKTASPGFEYKSTLPDYFTNNEQKKDLEKVLGEFTQKDRSACKKVVKDKMTCYKCVDSKGMQHEECMFVAASEPKSSHLAYHEVKEYRLVPPPGVSDGKGSASSSLPLASDSVSSSSSDITKTSDKTSTSTDKNTQTEVTTTTAKPKRKTFFKKVTSSTSTAATPVADNKYGETSKVEILKVMQKPSKSLSSSSSPEKSPAVAVRLTRRSSKTSIHTTTTTLTTPEPLPKKRKISKKSVKSDSEPAASENSEKKVTKSTVVPPEPELSASDLGPDGYYSAETKTKFDPILKVTLPEYMLTRSEHEAIFDEVMASGRRR</sequence>
<feature type="region of interest" description="Disordered" evidence="1">
    <location>
        <begin position="735"/>
        <end position="781"/>
    </location>
</feature>
<feature type="compositionally biased region" description="Basic and acidic residues" evidence="1">
    <location>
        <begin position="991"/>
        <end position="1000"/>
    </location>
</feature>
<evidence type="ECO:0000313" key="2">
    <source>
        <dbReference type="EMBL" id="GFG30045.1"/>
    </source>
</evidence>
<dbReference type="InParanoid" id="A0A6L2PHJ6"/>
<evidence type="ECO:0000256" key="1">
    <source>
        <dbReference type="SAM" id="MobiDB-lite"/>
    </source>
</evidence>
<feature type="compositionally biased region" description="Polar residues" evidence="1">
    <location>
        <begin position="436"/>
        <end position="445"/>
    </location>
</feature>
<reference evidence="3" key="1">
    <citation type="submission" date="2020-01" db="EMBL/GenBank/DDBJ databases">
        <title>Draft genome sequence of the Termite Coptotermes fromosanus.</title>
        <authorList>
            <person name="Itakura S."/>
            <person name="Yosikawa Y."/>
            <person name="Umezawa K."/>
        </authorList>
    </citation>
    <scope>NUCLEOTIDE SEQUENCE [LARGE SCALE GENOMIC DNA]</scope>
</reference>
<dbReference type="AlphaFoldDB" id="A0A6L2PHJ6"/>
<organism evidence="2 3">
    <name type="scientific">Coptotermes formosanus</name>
    <name type="common">Formosan subterranean termite</name>
    <dbReference type="NCBI Taxonomy" id="36987"/>
    <lineage>
        <taxon>Eukaryota</taxon>
        <taxon>Metazoa</taxon>
        <taxon>Ecdysozoa</taxon>
        <taxon>Arthropoda</taxon>
        <taxon>Hexapoda</taxon>
        <taxon>Insecta</taxon>
        <taxon>Pterygota</taxon>
        <taxon>Neoptera</taxon>
        <taxon>Polyneoptera</taxon>
        <taxon>Dictyoptera</taxon>
        <taxon>Blattodea</taxon>
        <taxon>Blattoidea</taxon>
        <taxon>Termitoidae</taxon>
        <taxon>Rhinotermitidae</taxon>
        <taxon>Coptotermes</taxon>
    </lineage>
</organism>
<feature type="compositionally biased region" description="Low complexity" evidence="1">
    <location>
        <begin position="1006"/>
        <end position="1021"/>
    </location>
</feature>
<feature type="region of interest" description="Disordered" evidence="1">
    <location>
        <begin position="278"/>
        <end position="393"/>
    </location>
</feature>
<feature type="compositionally biased region" description="Low complexity" evidence="1">
    <location>
        <begin position="298"/>
        <end position="320"/>
    </location>
</feature>
<feature type="compositionally biased region" description="Low complexity" evidence="1">
    <location>
        <begin position="922"/>
        <end position="953"/>
    </location>
</feature>
<evidence type="ECO:0000313" key="3">
    <source>
        <dbReference type="Proteomes" id="UP000502823"/>
    </source>
</evidence>
<dbReference type="EMBL" id="BLKM01000193">
    <property type="protein sequence ID" value="GFG30045.1"/>
    <property type="molecule type" value="Genomic_DNA"/>
</dbReference>
<feature type="compositionally biased region" description="Low complexity" evidence="1">
    <location>
        <begin position="974"/>
        <end position="988"/>
    </location>
</feature>
<protein>
    <submittedName>
        <fullName evidence="2">Uncharacterized protein</fullName>
    </submittedName>
</protein>
<proteinExistence type="predicted"/>
<feature type="region of interest" description="Disordered" evidence="1">
    <location>
        <begin position="191"/>
        <end position="245"/>
    </location>
</feature>
<comment type="caution">
    <text evidence="2">The sequence shown here is derived from an EMBL/GenBank/DDBJ whole genome shotgun (WGS) entry which is preliminary data.</text>
</comment>
<feature type="compositionally biased region" description="Basic and acidic residues" evidence="1">
    <location>
        <begin position="673"/>
        <end position="686"/>
    </location>
</feature>
<feature type="compositionally biased region" description="Polar residues" evidence="1">
    <location>
        <begin position="284"/>
        <end position="297"/>
    </location>
</feature>
<feature type="region of interest" description="Disordered" evidence="1">
    <location>
        <begin position="910"/>
        <end position="1100"/>
    </location>
</feature>
<feature type="region of interest" description="Disordered" evidence="1">
    <location>
        <begin position="797"/>
        <end position="834"/>
    </location>
</feature>
<dbReference type="Proteomes" id="UP000502823">
    <property type="component" value="Unassembled WGS sequence"/>
</dbReference>
<feature type="compositionally biased region" description="Basic and acidic residues" evidence="1">
    <location>
        <begin position="765"/>
        <end position="777"/>
    </location>
</feature>
<name>A0A6L2PHJ6_COPFO</name>
<feature type="region of interest" description="Disordered" evidence="1">
    <location>
        <begin position="20"/>
        <end position="59"/>
    </location>
</feature>
<feature type="compositionally biased region" description="Polar residues" evidence="1">
    <location>
        <begin position="954"/>
        <end position="965"/>
    </location>
</feature>
<gene>
    <name evidence="2" type="ORF">Cfor_12343</name>
</gene>